<accession>A0AAJ5TCG3</accession>
<evidence type="ECO:0000313" key="1">
    <source>
        <dbReference type="EMBL" id="VEU61325.1"/>
    </source>
</evidence>
<evidence type="ECO:0000313" key="2">
    <source>
        <dbReference type="Proteomes" id="UP000289629"/>
    </source>
</evidence>
<proteinExistence type="predicted"/>
<dbReference type="Proteomes" id="UP000289629">
    <property type="component" value="Chromosome"/>
</dbReference>
<protein>
    <submittedName>
        <fullName evidence="1">Uncharacterized protein</fullName>
    </submittedName>
</protein>
<dbReference type="EMBL" id="LR214971">
    <property type="protein sequence ID" value="VEU61325.1"/>
    <property type="molecule type" value="Genomic_DNA"/>
</dbReference>
<name>A0AAJ5TCG3_9BACT</name>
<gene>
    <name evidence="1" type="ORF">NCTC10125_00142</name>
</gene>
<dbReference type="AlphaFoldDB" id="A0AAJ5TCG3"/>
<reference evidence="1 2" key="1">
    <citation type="submission" date="2019-01" db="EMBL/GenBank/DDBJ databases">
        <authorList>
            <consortium name="Pathogen Informatics"/>
        </authorList>
    </citation>
    <scope>NUCLEOTIDE SEQUENCE [LARGE SCALE GENOMIC DNA]</scope>
    <source>
        <strain evidence="1 2">NCTC10125</strain>
    </source>
</reference>
<sequence length="33" mass="3800">MKTNLDNIKIVQNKDDNLVKVVQGSFVLNSYVY</sequence>
<organism evidence="1 2">
    <name type="scientific">Mesomycoplasma dispar</name>
    <dbReference type="NCBI Taxonomy" id="86660"/>
    <lineage>
        <taxon>Bacteria</taxon>
        <taxon>Bacillati</taxon>
        <taxon>Mycoplasmatota</taxon>
        <taxon>Mycoplasmoidales</taxon>
        <taxon>Metamycoplasmataceae</taxon>
        <taxon>Mesomycoplasma</taxon>
    </lineage>
</organism>